<reference evidence="2" key="1">
    <citation type="journal article" date="2020" name="Stud. Mycol.">
        <title>101 Dothideomycetes genomes: a test case for predicting lifestyles and emergence of pathogens.</title>
        <authorList>
            <person name="Haridas S."/>
            <person name="Albert R."/>
            <person name="Binder M."/>
            <person name="Bloem J."/>
            <person name="Labutti K."/>
            <person name="Salamov A."/>
            <person name="Andreopoulos B."/>
            <person name="Baker S."/>
            <person name="Barry K."/>
            <person name="Bills G."/>
            <person name="Bluhm B."/>
            <person name="Cannon C."/>
            <person name="Castanera R."/>
            <person name="Culley D."/>
            <person name="Daum C."/>
            <person name="Ezra D."/>
            <person name="Gonzalez J."/>
            <person name="Henrissat B."/>
            <person name="Kuo A."/>
            <person name="Liang C."/>
            <person name="Lipzen A."/>
            <person name="Lutzoni F."/>
            <person name="Magnuson J."/>
            <person name="Mondo S."/>
            <person name="Nolan M."/>
            <person name="Ohm R."/>
            <person name="Pangilinan J."/>
            <person name="Park H.-J."/>
            <person name="Ramirez L."/>
            <person name="Alfaro M."/>
            <person name="Sun H."/>
            <person name="Tritt A."/>
            <person name="Yoshinaga Y."/>
            <person name="Zwiers L.-H."/>
            <person name="Turgeon B."/>
            <person name="Goodwin S."/>
            <person name="Spatafora J."/>
            <person name="Crous P."/>
            <person name="Grigoriev I."/>
        </authorList>
    </citation>
    <scope>NUCLEOTIDE SEQUENCE</scope>
    <source>
        <strain evidence="2">CBS 379.55</strain>
    </source>
</reference>
<dbReference type="AlphaFoldDB" id="A0A6A6JAW1"/>
<feature type="compositionally biased region" description="Polar residues" evidence="1">
    <location>
        <begin position="1"/>
        <end position="12"/>
    </location>
</feature>
<accession>A0A6A6JAW1</accession>
<feature type="compositionally biased region" description="Polar residues" evidence="1">
    <location>
        <begin position="21"/>
        <end position="38"/>
    </location>
</feature>
<feature type="compositionally biased region" description="Polar residues" evidence="1">
    <location>
        <begin position="76"/>
        <end position="96"/>
    </location>
</feature>
<proteinExistence type="predicted"/>
<dbReference type="EMBL" id="ML986507">
    <property type="protein sequence ID" value="KAF2273750.1"/>
    <property type="molecule type" value="Genomic_DNA"/>
</dbReference>
<dbReference type="Proteomes" id="UP000800097">
    <property type="component" value="Unassembled WGS sequence"/>
</dbReference>
<sequence length="113" mass="11947">MAASGDTPTPHSSIHAKRGSQDISSEGGLSTTTNQHYSPLNPKSHRARFGHKSSRAAPKEPPPRPLKRAKGADEASPTSAEEATPASVSNPSDESPPQTPKSKRRRVQGRTSS</sequence>
<evidence type="ECO:0000313" key="3">
    <source>
        <dbReference type="Proteomes" id="UP000800097"/>
    </source>
</evidence>
<name>A0A6A6JAW1_WESOR</name>
<feature type="compositionally biased region" description="Basic residues" evidence="1">
    <location>
        <begin position="43"/>
        <end position="54"/>
    </location>
</feature>
<dbReference type="GeneID" id="54554307"/>
<feature type="region of interest" description="Disordered" evidence="1">
    <location>
        <begin position="1"/>
        <end position="113"/>
    </location>
</feature>
<organism evidence="2 3">
    <name type="scientific">Westerdykella ornata</name>
    <dbReference type="NCBI Taxonomy" id="318751"/>
    <lineage>
        <taxon>Eukaryota</taxon>
        <taxon>Fungi</taxon>
        <taxon>Dikarya</taxon>
        <taxon>Ascomycota</taxon>
        <taxon>Pezizomycotina</taxon>
        <taxon>Dothideomycetes</taxon>
        <taxon>Pleosporomycetidae</taxon>
        <taxon>Pleosporales</taxon>
        <taxon>Sporormiaceae</taxon>
        <taxon>Westerdykella</taxon>
    </lineage>
</organism>
<keyword evidence="3" id="KW-1185">Reference proteome</keyword>
<feature type="compositionally biased region" description="Basic residues" evidence="1">
    <location>
        <begin position="101"/>
        <end position="113"/>
    </location>
</feature>
<protein>
    <submittedName>
        <fullName evidence="2">Uncharacterized protein</fullName>
    </submittedName>
</protein>
<dbReference type="RefSeq" id="XP_033651289.1">
    <property type="nucleotide sequence ID" value="XM_033801132.1"/>
</dbReference>
<gene>
    <name evidence="2" type="ORF">EI97DRAFT_460690</name>
</gene>
<evidence type="ECO:0000313" key="2">
    <source>
        <dbReference type="EMBL" id="KAF2273750.1"/>
    </source>
</evidence>
<evidence type="ECO:0000256" key="1">
    <source>
        <dbReference type="SAM" id="MobiDB-lite"/>
    </source>
</evidence>